<evidence type="ECO:0000256" key="10">
    <source>
        <dbReference type="ARBA" id="ARBA00022670"/>
    </source>
</evidence>
<dbReference type="UniPathway" id="UPA00219"/>
<dbReference type="Gene3D" id="3.40.710.10">
    <property type="entry name" value="DD-peptidase/beta-lactamase superfamily"/>
    <property type="match status" value="1"/>
</dbReference>
<evidence type="ECO:0000256" key="1">
    <source>
        <dbReference type="ARBA" id="ARBA00002624"/>
    </source>
</evidence>
<evidence type="ECO:0000256" key="7">
    <source>
        <dbReference type="ARBA" id="ARBA00018638"/>
    </source>
</evidence>
<dbReference type="SUPFAM" id="SSF53955">
    <property type="entry name" value="Lysozyme-like"/>
    <property type="match status" value="1"/>
</dbReference>
<comment type="catalytic activity">
    <reaction evidence="25">
        <text>[GlcNAc-(1-&gt;4)-Mur2Ac(oyl-L-Ala-gamma-D-Glu-L-Lys-D-Ala-D-Ala)](n)-di-trans,octa-cis-undecaprenyl diphosphate + beta-D-GlcNAc-(1-&gt;4)-Mur2Ac(oyl-L-Ala-gamma-D-Glu-L-Lys-D-Ala-D-Ala)-di-trans,octa-cis-undecaprenyl diphosphate = [GlcNAc-(1-&gt;4)-Mur2Ac(oyl-L-Ala-gamma-D-Glu-L-Lys-D-Ala-D-Ala)](n+1)-di-trans,octa-cis-undecaprenyl diphosphate + di-trans,octa-cis-undecaprenyl diphosphate + H(+)</text>
        <dbReference type="Rhea" id="RHEA:23708"/>
        <dbReference type="Rhea" id="RHEA-COMP:9602"/>
        <dbReference type="Rhea" id="RHEA-COMP:9603"/>
        <dbReference type="ChEBI" id="CHEBI:15378"/>
        <dbReference type="ChEBI" id="CHEBI:58405"/>
        <dbReference type="ChEBI" id="CHEBI:60033"/>
        <dbReference type="ChEBI" id="CHEBI:78435"/>
        <dbReference type="EC" id="2.4.99.28"/>
    </reaction>
</comment>
<comment type="subcellular location">
    <subcellularLocation>
        <location evidence="2">Cell membrane</location>
        <topology evidence="2">Single-pass type II membrane protein</topology>
    </subcellularLocation>
</comment>
<evidence type="ECO:0000256" key="20">
    <source>
        <dbReference type="ARBA" id="ARBA00023251"/>
    </source>
</evidence>
<dbReference type="GO" id="GO:0005886">
    <property type="term" value="C:plasma membrane"/>
    <property type="evidence" value="ECO:0007669"/>
    <property type="project" value="UniProtKB-SubCell"/>
</dbReference>
<evidence type="ECO:0000256" key="17">
    <source>
        <dbReference type="ARBA" id="ARBA00022984"/>
    </source>
</evidence>
<dbReference type="PANTHER" id="PTHR32282:SF11">
    <property type="entry name" value="PENICILLIN-BINDING PROTEIN 1B"/>
    <property type="match status" value="1"/>
</dbReference>
<comment type="similarity">
    <text evidence="4">In the C-terminal section; belongs to the transpeptidase family.</text>
</comment>
<evidence type="ECO:0000259" key="30">
    <source>
        <dbReference type="Pfam" id="PF00912"/>
    </source>
</evidence>
<comment type="caution">
    <text evidence="31">The sequence shown here is derived from an EMBL/GenBank/DDBJ whole genome shotgun (WGS) entry which is preliminary data.</text>
</comment>
<keyword evidence="19 28" id="KW-0472">Membrane</keyword>
<dbReference type="EC" id="3.4.16.4" evidence="6"/>
<keyword evidence="22" id="KW-0961">Cell wall biogenesis/degradation</keyword>
<keyword evidence="17" id="KW-0573">Peptidoglycan synthesis</keyword>
<evidence type="ECO:0000256" key="12">
    <source>
        <dbReference type="ARBA" id="ARBA00022679"/>
    </source>
</evidence>
<keyword evidence="11" id="KW-0328">Glycosyltransferase</keyword>
<proteinExistence type="inferred from homology"/>
<evidence type="ECO:0000256" key="24">
    <source>
        <dbReference type="ARBA" id="ARBA00044770"/>
    </source>
</evidence>
<evidence type="ECO:0000313" key="31">
    <source>
        <dbReference type="EMBL" id="PSR34629.1"/>
    </source>
</evidence>
<evidence type="ECO:0000256" key="6">
    <source>
        <dbReference type="ARBA" id="ARBA00012448"/>
    </source>
</evidence>
<evidence type="ECO:0000256" key="15">
    <source>
        <dbReference type="ARBA" id="ARBA00022960"/>
    </source>
</evidence>
<dbReference type="Gene3D" id="1.10.3810.10">
    <property type="entry name" value="Biosynthetic peptidoglycan transglycosylase-like"/>
    <property type="match status" value="1"/>
</dbReference>
<evidence type="ECO:0000256" key="8">
    <source>
        <dbReference type="ARBA" id="ARBA00022475"/>
    </source>
</evidence>
<keyword evidence="9" id="KW-0121">Carboxypeptidase</keyword>
<keyword evidence="10" id="KW-0645">Protease</keyword>
<dbReference type="AlphaFoldDB" id="A0A2T2XJG2"/>
<evidence type="ECO:0000256" key="28">
    <source>
        <dbReference type="SAM" id="Phobius"/>
    </source>
</evidence>
<name>A0A2T2XJG2_9FIRM</name>
<sequence>MRCQKCGQDNSPGSLYCRFCGRKLKAPATKKVSAKTPAKSPAIPASSKKGATHRRIRWGRVSILAFALVVLAGFGFAGYESYAAWTTLPPMTSLVSLTTQSQDSTIYDQYGQKVATLHGSVNRINVPISAISPNMQHAIVAIEDHGFYTNPGFDLKSIVRASLVDVVHHAAVQGASTITEQLAKDLYLSPKKTLQRKLQEFFIGLELARTYSKPQILDMYLNEVYFGNGASGIYAASESYFGEKPSELTVAQAAMLAGLPQAPSLYDPLVNLKLAKERQLQVLDAMAKYGYLTPSQAHADYLAPLNFHPQQITSSSSSLPYPWYIQHVINYLESKGMSYNMITNGGLKIYTALDPTVYNIAQNAVTYWMNYHFGNNQNLQAAVVVENPHNGYIEAVIGARQYTPFGEDLATSPTALRSSGSSIKPLMEYTAALVKGYTPMTPIQDVPIFHVNGQWWPHNDDHVYHGWMDLQDALAISDNDVAVHLLHDIGIQYGFNFATQKFGLKLPEIDASYLGMAIGGFKQGGVNAYEMTQAYATFPNGGVRMKPIWVTKVVNQDGAVIFQDNPQGQAEFSPQVAFVMDHMLEKVFDPNPIPAIVGGGPAGATATGYDLGIGRPAAGKTGTNNGEADAWFLGYEPQLTVGVWEGNVHGEYPQPPTLQGVYPYGDVGAGPIWQTIMEQVNQAENIPVEHFSRPPGVVYVPNVSATSGLIASQYTPSRDIEGAWFVQGTQPTSVGQSHFPLKVVASNPNLLWQPGCGPFVTSVFLKKEPDWKPGAPLPADHIYWPPTQSCSPKTPPSSSSSTPPSASPSASPSTSSPSAPPSSGSGTPLPPPVLSPVSPNTPKSTPSSST</sequence>
<comment type="catalytic activity">
    <reaction evidence="23">
        <text>Preferential cleavage: (Ac)2-L-Lys-D-Ala-|-D-Ala. Also transpeptidation of peptidyl-alanyl moieties that are N-acyl substituents of D-alanine.</text>
        <dbReference type="EC" id="3.4.16.4"/>
    </reaction>
</comment>
<dbReference type="GO" id="GO:0046677">
    <property type="term" value="P:response to antibiotic"/>
    <property type="evidence" value="ECO:0007669"/>
    <property type="project" value="UniProtKB-KW"/>
</dbReference>
<dbReference type="GO" id="GO:0009002">
    <property type="term" value="F:serine-type D-Ala-D-Ala carboxypeptidase activity"/>
    <property type="evidence" value="ECO:0007669"/>
    <property type="project" value="UniProtKB-EC"/>
</dbReference>
<evidence type="ECO:0000256" key="27">
    <source>
        <dbReference type="SAM" id="MobiDB-lite"/>
    </source>
</evidence>
<dbReference type="GO" id="GO:0009252">
    <property type="term" value="P:peptidoglycan biosynthetic process"/>
    <property type="evidence" value="ECO:0007669"/>
    <property type="project" value="UniProtKB-UniPathway"/>
</dbReference>
<protein>
    <recommendedName>
        <fullName evidence="7">Penicillin-binding protein 1A</fullName>
        <ecNumber evidence="24">2.4.99.28</ecNumber>
        <ecNumber evidence="6">3.4.16.4</ecNumber>
    </recommendedName>
</protein>
<comment type="function">
    <text evidence="1">Cell wall formation. Synthesis of cross-linked peptidoglycan from the lipid intermediates. The enzyme has a penicillin-insensitive transglycosylase N-terminal domain (formation of linear glycan strands) and a penicillin-sensitive transpeptidase C-terminal domain (cross-linking of the peptide subunits).</text>
</comment>
<dbReference type="PANTHER" id="PTHR32282">
    <property type="entry name" value="BINDING PROTEIN TRANSPEPTIDASE, PUTATIVE-RELATED"/>
    <property type="match status" value="1"/>
</dbReference>
<dbReference type="FunFam" id="1.10.3810.10:FF:000001">
    <property type="entry name" value="Penicillin-binding protein 1A"/>
    <property type="match status" value="1"/>
</dbReference>
<gene>
    <name evidence="31" type="ORF">C7B46_04115</name>
</gene>
<dbReference type="InterPro" id="IPR012338">
    <property type="entry name" value="Beta-lactam/transpept-like"/>
</dbReference>
<keyword evidence="16" id="KW-0735">Signal-anchor</keyword>
<evidence type="ECO:0000256" key="25">
    <source>
        <dbReference type="ARBA" id="ARBA00049902"/>
    </source>
</evidence>
<keyword evidence="15" id="KW-0133">Cell shape</keyword>
<dbReference type="EMBL" id="PXYW01000007">
    <property type="protein sequence ID" value="PSR34629.1"/>
    <property type="molecule type" value="Genomic_DNA"/>
</dbReference>
<dbReference type="Pfam" id="PF00912">
    <property type="entry name" value="Transgly"/>
    <property type="match status" value="1"/>
</dbReference>
<dbReference type="InterPro" id="IPR001264">
    <property type="entry name" value="Glyco_trans_51"/>
</dbReference>
<evidence type="ECO:0000256" key="13">
    <source>
        <dbReference type="ARBA" id="ARBA00022692"/>
    </source>
</evidence>
<comment type="pathway">
    <text evidence="3">Cell wall biogenesis; peptidoglycan biosynthesis.</text>
</comment>
<evidence type="ECO:0000256" key="11">
    <source>
        <dbReference type="ARBA" id="ARBA00022676"/>
    </source>
</evidence>
<evidence type="ECO:0000256" key="26">
    <source>
        <dbReference type="ARBA" id="ARBA00060592"/>
    </source>
</evidence>
<evidence type="ECO:0000256" key="21">
    <source>
        <dbReference type="ARBA" id="ARBA00023268"/>
    </source>
</evidence>
<evidence type="ECO:0000256" key="3">
    <source>
        <dbReference type="ARBA" id="ARBA00004752"/>
    </source>
</evidence>
<dbReference type="Proteomes" id="UP000242972">
    <property type="component" value="Unassembled WGS sequence"/>
</dbReference>
<keyword evidence="14" id="KW-0378">Hydrolase</keyword>
<keyword evidence="21" id="KW-0511">Multifunctional enzyme</keyword>
<dbReference type="InterPro" id="IPR001460">
    <property type="entry name" value="PCN-bd_Tpept"/>
</dbReference>
<dbReference type="EC" id="2.4.99.28" evidence="24"/>
<keyword evidence="12 31" id="KW-0808">Transferase</keyword>
<accession>A0A2T2XJG2</accession>
<evidence type="ECO:0000256" key="14">
    <source>
        <dbReference type="ARBA" id="ARBA00022801"/>
    </source>
</evidence>
<dbReference type="GO" id="GO:0071555">
    <property type="term" value="P:cell wall organization"/>
    <property type="evidence" value="ECO:0007669"/>
    <property type="project" value="UniProtKB-KW"/>
</dbReference>
<dbReference type="GO" id="GO:0008658">
    <property type="term" value="F:penicillin binding"/>
    <property type="evidence" value="ECO:0007669"/>
    <property type="project" value="InterPro"/>
</dbReference>
<comment type="similarity">
    <text evidence="5">In the N-terminal section; belongs to the glycosyltransferase 51 family.</text>
</comment>
<feature type="region of interest" description="Disordered" evidence="27">
    <location>
        <begin position="776"/>
        <end position="850"/>
    </location>
</feature>
<keyword evidence="8" id="KW-1003">Cell membrane</keyword>
<feature type="domain" description="Glycosyl transferase family 51" evidence="30">
    <location>
        <begin position="112"/>
        <end position="286"/>
    </location>
</feature>
<comment type="pathway">
    <text evidence="26">Glycan biosynthesis.</text>
</comment>
<dbReference type="GO" id="GO:0030288">
    <property type="term" value="C:outer membrane-bounded periplasmic space"/>
    <property type="evidence" value="ECO:0007669"/>
    <property type="project" value="TreeGrafter"/>
</dbReference>
<keyword evidence="18 28" id="KW-1133">Transmembrane helix</keyword>
<keyword evidence="13 28" id="KW-0812">Transmembrane</keyword>
<organism evidence="31 32">
    <name type="scientific">Sulfobacillus benefaciens</name>
    <dbReference type="NCBI Taxonomy" id="453960"/>
    <lineage>
        <taxon>Bacteria</taxon>
        <taxon>Bacillati</taxon>
        <taxon>Bacillota</taxon>
        <taxon>Clostridia</taxon>
        <taxon>Eubacteriales</taxon>
        <taxon>Clostridiales Family XVII. Incertae Sedis</taxon>
        <taxon>Sulfobacillus</taxon>
    </lineage>
</organism>
<evidence type="ECO:0000256" key="19">
    <source>
        <dbReference type="ARBA" id="ARBA00023136"/>
    </source>
</evidence>
<evidence type="ECO:0000256" key="22">
    <source>
        <dbReference type="ARBA" id="ARBA00023316"/>
    </source>
</evidence>
<evidence type="ECO:0000256" key="18">
    <source>
        <dbReference type="ARBA" id="ARBA00022989"/>
    </source>
</evidence>
<evidence type="ECO:0000256" key="2">
    <source>
        <dbReference type="ARBA" id="ARBA00004401"/>
    </source>
</evidence>
<dbReference type="InterPro" id="IPR036950">
    <property type="entry name" value="PBP_transglycosylase"/>
</dbReference>
<dbReference type="SUPFAM" id="SSF56601">
    <property type="entry name" value="beta-lactamase/transpeptidase-like"/>
    <property type="match status" value="1"/>
</dbReference>
<feature type="compositionally biased region" description="Low complexity" evidence="27">
    <location>
        <begin position="785"/>
        <end position="827"/>
    </location>
</feature>
<evidence type="ECO:0000256" key="5">
    <source>
        <dbReference type="ARBA" id="ARBA00007739"/>
    </source>
</evidence>
<dbReference type="GO" id="GO:0008360">
    <property type="term" value="P:regulation of cell shape"/>
    <property type="evidence" value="ECO:0007669"/>
    <property type="project" value="UniProtKB-KW"/>
</dbReference>
<evidence type="ECO:0000313" key="32">
    <source>
        <dbReference type="Proteomes" id="UP000242972"/>
    </source>
</evidence>
<evidence type="ECO:0000256" key="16">
    <source>
        <dbReference type="ARBA" id="ARBA00022968"/>
    </source>
</evidence>
<feature type="transmembrane region" description="Helical" evidence="28">
    <location>
        <begin position="58"/>
        <end position="79"/>
    </location>
</feature>
<evidence type="ECO:0000256" key="4">
    <source>
        <dbReference type="ARBA" id="ARBA00007090"/>
    </source>
</evidence>
<feature type="domain" description="Penicillin-binding protein transpeptidase" evidence="29">
    <location>
        <begin position="382"/>
        <end position="638"/>
    </location>
</feature>
<dbReference type="InterPro" id="IPR023346">
    <property type="entry name" value="Lysozyme-like_dom_sf"/>
</dbReference>
<reference evidence="31 32" key="1">
    <citation type="journal article" date="2014" name="BMC Genomics">
        <title>Comparison of environmental and isolate Sulfobacillus genomes reveals diverse carbon, sulfur, nitrogen, and hydrogen metabolisms.</title>
        <authorList>
            <person name="Justice N.B."/>
            <person name="Norman A."/>
            <person name="Brown C.T."/>
            <person name="Singh A."/>
            <person name="Thomas B.C."/>
            <person name="Banfield J.F."/>
        </authorList>
    </citation>
    <scope>NUCLEOTIDE SEQUENCE [LARGE SCALE GENOMIC DNA]</scope>
    <source>
        <strain evidence="31">AMDSBA4</strain>
    </source>
</reference>
<dbReference type="GO" id="GO:0008955">
    <property type="term" value="F:peptidoglycan glycosyltransferase activity"/>
    <property type="evidence" value="ECO:0007669"/>
    <property type="project" value="UniProtKB-EC"/>
</dbReference>
<feature type="compositionally biased region" description="Low complexity" evidence="27">
    <location>
        <begin position="835"/>
        <end position="850"/>
    </location>
</feature>
<evidence type="ECO:0000256" key="9">
    <source>
        <dbReference type="ARBA" id="ARBA00022645"/>
    </source>
</evidence>
<dbReference type="InterPro" id="IPR050396">
    <property type="entry name" value="Glycosyltr_51/Transpeptidase"/>
</dbReference>
<dbReference type="GO" id="GO:0006508">
    <property type="term" value="P:proteolysis"/>
    <property type="evidence" value="ECO:0007669"/>
    <property type="project" value="UniProtKB-KW"/>
</dbReference>
<dbReference type="Pfam" id="PF00905">
    <property type="entry name" value="Transpeptidase"/>
    <property type="match status" value="1"/>
</dbReference>
<evidence type="ECO:0000256" key="23">
    <source>
        <dbReference type="ARBA" id="ARBA00034000"/>
    </source>
</evidence>
<keyword evidence="20" id="KW-0046">Antibiotic resistance</keyword>
<evidence type="ECO:0000259" key="29">
    <source>
        <dbReference type="Pfam" id="PF00905"/>
    </source>
</evidence>